<comment type="caution">
    <text evidence="6">The sequence shown here is derived from an EMBL/GenBank/DDBJ whole genome shotgun (WGS) entry which is preliminary data.</text>
</comment>
<feature type="compositionally biased region" description="Basic and acidic residues" evidence="4">
    <location>
        <begin position="260"/>
        <end position="270"/>
    </location>
</feature>
<keyword evidence="3" id="KW-0808">Transferase</keyword>
<feature type="compositionally biased region" description="Polar residues" evidence="4">
    <location>
        <begin position="245"/>
        <end position="259"/>
    </location>
</feature>
<evidence type="ECO:0000256" key="1">
    <source>
        <dbReference type="ARBA" id="ARBA00006594"/>
    </source>
</evidence>
<evidence type="ECO:0000256" key="4">
    <source>
        <dbReference type="SAM" id="MobiDB-lite"/>
    </source>
</evidence>
<dbReference type="Gene3D" id="3.40.50.150">
    <property type="entry name" value="Vaccinia Virus protein VP39"/>
    <property type="match status" value="2"/>
</dbReference>
<proteinExistence type="inferred from homology"/>
<evidence type="ECO:0000256" key="2">
    <source>
        <dbReference type="ARBA" id="ARBA00022603"/>
    </source>
</evidence>
<evidence type="ECO:0000256" key="3">
    <source>
        <dbReference type="ARBA" id="ARBA00022679"/>
    </source>
</evidence>
<keyword evidence="2" id="KW-0489">Methyltransferase</keyword>
<dbReference type="EMBL" id="LAZR01004194">
    <property type="protein sequence ID" value="KKN10886.1"/>
    <property type="molecule type" value="Genomic_DNA"/>
</dbReference>
<evidence type="ECO:0000259" key="5">
    <source>
        <dbReference type="Pfam" id="PF01555"/>
    </source>
</evidence>
<dbReference type="GO" id="GO:0032259">
    <property type="term" value="P:methylation"/>
    <property type="evidence" value="ECO:0007669"/>
    <property type="project" value="UniProtKB-KW"/>
</dbReference>
<dbReference type="InterPro" id="IPR002052">
    <property type="entry name" value="DNA_methylase_N6_adenine_CS"/>
</dbReference>
<dbReference type="Pfam" id="PF01555">
    <property type="entry name" value="N6_N4_Mtase"/>
    <property type="match status" value="1"/>
</dbReference>
<dbReference type="GO" id="GO:0008170">
    <property type="term" value="F:N-methyltransferase activity"/>
    <property type="evidence" value="ECO:0007669"/>
    <property type="project" value="InterPro"/>
</dbReference>
<feature type="domain" description="DNA methylase N-4/N-6" evidence="5">
    <location>
        <begin position="23"/>
        <end position="469"/>
    </location>
</feature>
<dbReference type="InterPro" id="IPR002941">
    <property type="entry name" value="DNA_methylase_N4/N6"/>
</dbReference>
<sequence>MRWSIEQAELVEWLTNYDGEKFHAVLADPPYALISITKRFGKKGSAPAKEGSDGRYARLSGGFMGQKWDGFESLQHYQEWIAEWSALLIEKALYPGAVCMFFGGTRTFHHLGVGLETGGFEIVDCLMWLQGQGFPKSHNISKGMDKEAGVEREVTGKAKGAASSDTESLGEFKPEYDETKPVTLESEVWGSYGTALKPAWEPVFLCRAPRGKHTFAQLAVEFGSGALNIDGSRISHDEPEERMTPHSSKVGKTTYNQAKLSDERSSEERASPAPNGRWPANLMLTHHEECVQAGDARWACVPGCPVRQLDDQVGELSSSFRTTRKKHDIQGFYGIHGWTANNTDEGYKDTGGPSRFFYCAKASRSEKDAGLEDFYWQRVDKGFKQVSKIEWEQLDKKQRAQGCIHPTVKPIKLLTYLALLSLPPELEGRSRRMLVPFSGSGSEMIGAARAGWDEVVGIEAEAQYTAIAEARLAHSAVEEEV</sequence>
<organism evidence="6">
    <name type="scientific">marine sediment metagenome</name>
    <dbReference type="NCBI Taxonomy" id="412755"/>
    <lineage>
        <taxon>unclassified sequences</taxon>
        <taxon>metagenomes</taxon>
        <taxon>ecological metagenomes</taxon>
    </lineage>
</organism>
<feature type="compositionally biased region" description="Basic and acidic residues" evidence="4">
    <location>
        <begin position="233"/>
        <end position="244"/>
    </location>
</feature>
<dbReference type="AlphaFoldDB" id="A0A0F9QCE9"/>
<evidence type="ECO:0000313" key="6">
    <source>
        <dbReference type="EMBL" id="KKN10886.1"/>
    </source>
</evidence>
<reference evidence="6" key="1">
    <citation type="journal article" date="2015" name="Nature">
        <title>Complex archaea that bridge the gap between prokaryotes and eukaryotes.</title>
        <authorList>
            <person name="Spang A."/>
            <person name="Saw J.H."/>
            <person name="Jorgensen S.L."/>
            <person name="Zaremba-Niedzwiedzka K."/>
            <person name="Martijn J."/>
            <person name="Lind A.E."/>
            <person name="van Eijk R."/>
            <person name="Schleper C."/>
            <person name="Guy L."/>
            <person name="Ettema T.J."/>
        </authorList>
    </citation>
    <scope>NUCLEOTIDE SEQUENCE</scope>
</reference>
<comment type="similarity">
    <text evidence="1">Belongs to the N(4)/N(6)-methyltransferase family.</text>
</comment>
<name>A0A0F9QCE9_9ZZZZ</name>
<dbReference type="GO" id="GO:0003677">
    <property type="term" value="F:DNA binding"/>
    <property type="evidence" value="ECO:0007669"/>
    <property type="project" value="InterPro"/>
</dbReference>
<gene>
    <name evidence="6" type="ORF">LCGC14_1032000</name>
</gene>
<dbReference type="SUPFAM" id="SSF53335">
    <property type="entry name" value="S-adenosyl-L-methionine-dependent methyltransferases"/>
    <property type="match status" value="1"/>
</dbReference>
<feature type="region of interest" description="Disordered" evidence="4">
    <location>
        <begin position="230"/>
        <end position="277"/>
    </location>
</feature>
<protein>
    <recommendedName>
        <fullName evidence="5">DNA methylase N-4/N-6 domain-containing protein</fullName>
    </recommendedName>
</protein>
<dbReference type="InterPro" id="IPR029063">
    <property type="entry name" value="SAM-dependent_MTases_sf"/>
</dbReference>
<accession>A0A0F9QCE9</accession>
<dbReference type="PROSITE" id="PS00092">
    <property type="entry name" value="N6_MTASE"/>
    <property type="match status" value="1"/>
</dbReference>